<dbReference type="Proteomes" id="UP001139648">
    <property type="component" value="Unassembled WGS sequence"/>
</dbReference>
<evidence type="ECO:0000256" key="1">
    <source>
        <dbReference type="SAM" id="SignalP"/>
    </source>
</evidence>
<keyword evidence="1" id="KW-0732">Signal</keyword>
<name>A0A9X2K549_9ACTN</name>
<proteinExistence type="predicted"/>
<reference evidence="2" key="1">
    <citation type="submission" date="2022-06" db="EMBL/GenBank/DDBJ databases">
        <title>Sequencing the genomes of 1000 actinobacteria strains.</title>
        <authorList>
            <person name="Klenk H.-P."/>
        </authorList>
    </citation>
    <scope>NUCLEOTIDE SEQUENCE</scope>
    <source>
        <strain evidence="2">DSM 46694</strain>
    </source>
</reference>
<feature type="chain" id="PRO_5040920787" evidence="1">
    <location>
        <begin position="27"/>
        <end position="83"/>
    </location>
</feature>
<keyword evidence="3" id="KW-1185">Reference proteome</keyword>
<feature type="signal peptide" evidence="1">
    <location>
        <begin position="1"/>
        <end position="26"/>
    </location>
</feature>
<comment type="caution">
    <text evidence="2">The sequence shown here is derived from an EMBL/GenBank/DDBJ whole genome shotgun (WGS) entry which is preliminary data.</text>
</comment>
<dbReference type="RefSeq" id="WP_253744406.1">
    <property type="nucleotide sequence ID" value="NZ_BAABKA010000015.1"/>
</dbReference>
<evidence type="ECO:0000313" key="3">
    <source>
        <dbReference type="Proteomes" id="UP001139648"/>
    </source>
</evidence>
<evidence type="ECO:0000313" key="2">
    <source>
        <dbReference type="EMBL" id="MCP2357266.1"/>
    </source>
</evidence>
<sequence>MVKRLLVAMAVASSTLVISSPVTSQAATVTDTNCTVAGQSAAPGNAAVKCRWKTVYGDWCKQCYRHGKWRTEYCKDADEVEDD</sequence>
<gene>
    <name evidence="2" type="ORF">HD597_004286</name>
</gene>
<organism evidence="2 3">
    <name type="scientific">Nonomuraea thailandensis</name>
    <dbReference type="NCBI Taxonomy" id="1188745"/>
    <lineage>
        <taxon>Bacteria</taxon>
        <taxon>Bacillati</taxon>
        <taxon>Actinomycetota</taxon>
        <taxon>Actinomycetes</taxon>
        <taxon>Streptosporangiales</taxon>
        <taxon>Streptosporangiaceae</taxon>
        <taxon>Nonomuraea</taxon>
    </lineage>
</organism>
<accession>A0A9X2K549</accession>
<dbReference type="EMBL" id="JAMZEB010000002">
    <property type="protein sequence ID" value="MCP2357266.1"/>
    <property type="molecule type" value="Genomic_DNA"/>
</dbReference>
<dbReference type="AlphaFoldDB" id="A0A9X2K549"/>
<protein>
    <submittedName>
        <fullName evidence="2">Cytochrome c5</fullName>
    </submittedName>
</protein>